<comment type="caution">
    <text evidence="1">The sequence shown here is derived from an EMBL/GenBank/DDBJ whole genome shotgun (WGS) entry which is preliminary data.</text>
</comment>
<reference evidence="1 2" key="1">
    <citation type="submission" date="2015-01" db="EMBL/GenBank/DDBJ databases">
        <title>Evolution of Trichinella species and genotypes.</title>
        <authorList>
            <person name="Korhonen P.K."/>
            <person name="Edoardo P."/>
            <person name="Giuseppe L.R."/>
            <person name="Gasser R.B."/>
        </authorList>
    </citation>
    <scope>NUCLEOTIDE SEQUENCE [LARGE SCALE GENOMIC DNA]</scope>
    <source>
        <strain evidence="1">ISS417</strain>
    </source>
</reference>
<sequence length="201" mass="22470">MRREEHEVGKRWKRHRLTMTVMAARLGRPTSPERADGNIGSLSRKPYKCVQGASVCPPPAYCREMYLTECMEKLVDFFWPNAVLTSNHGVVVRYLLNDAVRCELYMWAVRSTSTGELLRGSEEGAVEHIRPREVICGANQAHPPPLSKGGEVGSQVMCVRARLGGSSHRWVASREVHRAIRLRDPPTLAEAHKGADEVSQA</sequence>
<dbReference type="AlphaFoldDB" id="A0A0V0T419"/>
<gene>
    <name evidence="1" type="ORF">T05_10569</name>
</gene>
<dbReference type="EMBL" id="JYDJ01000732">
    <property type="protein sequence ID" value="KRX33692.1"/>
    <property type="molecule type" value="Genomic_DNA"/>
</dbReference>
<protein>
    <submittedName>
        <fullName evidence="1">Uncharacterized protein</fullName>
    </submittedName>
</protein>
<name>A0A0V0T419_9BILA</name>
<organism evidence="1 2">
    <name type="scientific">Trichinella murrelli</name>
    <dbReference type="NCBI Taxonomy" id="144512"/>
    <lineage>
        <taxon>Eukaryota</taxon>
        <taxon>Metazoa</taxon>
        <taxon>Ecdysozoa</taxon>
        <taxon>Nematoda</taxon>
        <taxon>Enoplea</taxon>
        <taxon>Dorylaimia</taxon>
        <taxon>Trichinellida</taxon>
        <taxon>Trichinellidae</taxon>
        <taxon>Trichinella</taxon>
    </lineage>
</organism>
<keyword evidence="2" id="KW-1185">Reference proteome</keyword>
<evidence type="ECO:0000313" key="2">
    <source>
        <dbReference type="Proteomes" id="UP000055048"/>
    </source>
</evidence>
<accession>A0A0V0T419</accession>
<dbReference type="Proteomes" id="UP000055048">
    <property type="component" value="Unassembled WGS sequence"/>
</dbReference>
<evidence type="ECO:0000313" key="1">
    <source>
        <dbReference type="EMBL" id="KRX33692.1"/>
    </source>
</evidence>
<proteinExistence type="predicted"/>